<reference evidence="1" key="1">
    <citation type="submission" date="2021-06" db="EMBL/GenBank/DDBJ databases">
        <authorList>
            <person name="Kallberg Y."/>
            <person name="Tangrot J."/>
            <person name="Rosling A."/>
        </authorList>
    </citation>
    <scope>NUCLEOTIDE SEQUENCE</scope>
    <source>
        <strain evidence="1">87-6 pot B 2015</strain>
    </source>
</reference>
<evidence type="ECO:0000313" key="1">
    <source>
        <dbReference type="EMBL" id="CAG8603188.1"/>
    </source>
</evidence>
<sequence length="385" mass="44563">MYRLNSYFQYLEDEIKINIFKHADHPFNLARSCKSWAAVAKDSYAKTEWLLARSGKTHALFVAVKLGPSFLTIPVCQNLLTRKVIISRYFVQRLLMHFGKYDQKLIDLKIEHNVNQLEADRICAFQQKIKSPWASNLSLPVFLYLLNEGCNQLGNAVPLKGNDMELFHFLSAGPHVINFAPGMLRKNLKDIEDLILNQKFIPFPPRPKSIQQPLPEEYPPKDGYENRRQLTVIARTILIHPDLVNLWKQIGYEEICEDLNDLVLRGALLILFPSAPSSDWVCPTVSNVISRLNDLISLGFILKDSVIIDALHMFEHRLDEIGNILWSVFCTIRFSETIDSLALNFFREALKPERNLKKDYLINFLKSKFDHHEQVIKVVAHYFKN</sequence>
<organism evidence="1 2">
    <name type="scientific">Funneliformis mosseae</name>
    <name type="common">Endomycorrhizal fungus</name>
    <name type="synonym">Glomus mosseae</name>
    <dbReference type="NCBI Taxonomy" id="27381"/>
    <lineage>
        <taxon>Eukaryota</taxon>
        <taxon>Fungi</taxon>
        <taxon>Fungi incertae sedis</taxon>
        <taxon>Mucoromycota</taxon>
        <taxon>Glomeromycotina</taxon>
        <taxon>Glomeromycetes</taxon>
        <taxon>Glomerales</taxon>
        <taxon>Glomeraceae</taxon>
        <taxon>Funneliformis</taxon>
    </lineage>
</organism>
<comment type="caution">
    <text evidence="1">The sequence shown here is derived from an EMBL/GenBank/DDBJ whole genome shotgun (WGS) entry which is preliminary data.</text>
</comment>
<name>A0A9N9CH35_FUNMO</name>
<dbReference type="EMBL" id="CAJVPP010002527">
    <property type="protein sequence ID" value="CAG8603188.1"/>
    <property type="molecule type" value="Genomic_DNA"/>
</dbReference>
<evidence type="ECO:0000313" key="2">
    <source>
        <dbReference type="Proteomes" id="UP000789375"/>
    </source>
</evidence>
<accession>A0A9N9CH35</accession>
<dbReference type="Proteomes" id="UP000789375">
    <property type="component" value="Unassembled WGS sequence"/>
</dbReference>
<keyword evidence="2" id="KW-1185">Reference proteome</keyword>
<protein>
    <submittedName>
        <fullName evidence="1">5982_t:CDS:1</fullName>
    </submittedName>
</protein>
<proteinExistence type="predicted"/>
<dbReference type="AlphaFoldDB" id="A0A9N9CH35"/>
<gene>
    <name evidence="1" type="ORF">FMOSSE_LOCUS9059</name>
</gene>